<dbReference type="InterPro" id="IPR043502">
    <property type="entry name" value="DNA/RNA_pol_sf"/>
</dbReference>
<dbReference type="PANTHER" id="PTHR37984">
    <property type="entry name" value="PROTEIN CBG26694"/>
    <property type="match status" value="1"/>
</dbReference>
<evidence type="ECO:0000313" key="2">
    <source>
        <dbReference type="Proteomes" id="UP000008063"/>
    </source>
</evidence>
<dbReference type="STRING" id="936435.F8QKZ6"/>
<protein>
    <submittedName>
        <fullName evidence="1">Uncharacterized protein</fullName>
    </submittedName>
</protein>
<feature type="non-terminal residue" evidence="1">
    <location>
        <position position="59"/>
    </location>
</feature>
<sequence length="59" mass="6864">MEKYTFAAETIEYLGMIVSHNQLSMDSAKLAGIRDWPILKDTKGVRKFLGYGNFYRKFI</sequence>
<dbReference type="InterPro" id="IPR043128">
    <property type="entry name" value="Rev_trsase/Diguanyl_cyclase"/>
</dbReference>
<dbReference type="SUPFAM" id="SSF56672">
    <property type="entry name" value="DNA/RNA polymerases"/>
    <property type="match status" value="1"/>
</dbReference>
<dbReference type="EMBL" id="GL946648">
    <property type="protein sequence ID" value="EGN91024.1"/>
    <property type="molecule type" value="Genomic_DNA"/>
</dbReference>
<accession>F8QKZ6</accession>
<dbReference type="PANTHER" id="PTHR37984:SF5">
    <property type="entry name" value="PROTEIN NYNRIN-LIKE"/>
    <property type="match status" value="1"/>
</dbReference>
<dbReference type="InterPro" id="IPR050951">
    <property type="entry name" value="Retrovirus_Pol_polyprotein"/>
</dbReference>
<dbReference type="HOGENOM" id="CLU_200677_1_0_1"/>
<gene>
    <name evidence="1" type="ORF">SERLA73DRAFT_81408</name>
</gene>
<name>F8QKZ6_SERL3</name>
<dbReference type="InParanoid" id="F8QKZ6"/>
<evidence type="ECO:0000313" key="1">
    <source>
        <dbReference type="EMBL" id="EGN91024.1"/>
    </source>
</evidence>
<reference evidence="2" key="1">
    <citation type="journal article" date="2011" name="Science">
        <title>The plant cell wall-decomposing machinery underlies the functional diversity of forest fungi.</title>
        <authorList>
            <person name="Eastwood D.C."/>
            <person name="Floudas D."/>
            <person name="Binder M."/>
            <person name="Majcherczyk A."/>
            <person name="Schneider P."/>
            <person name="Aerts A."/>
            <person name="Asiegbu F.O."/>
            <person name="Baker S.E."/>
            <person name="Barry K."/>
            <person name="Bendiksby M."/>
            <person name="Blumentritt M."/>
            <person name="Coutinho P.M."/>
            <person name="Cullen D."/>
            <person name="de Vries R.P."/>
            <person name="Gathman A."/>
            <person name="Goodell B."/>
            <person name="Henrissat B."/>
            <person name="Ihrmark K."/>
            <person name="Kauserud H."/>
            <person name="Kohler A."/>
            <person name="LaButti K."/>
            <person name="Lapidus A."/>
            <person name="Lavin J.L."/>
            <person name="Lee Y.-H."/>
            <person name="Lindquist E."/>
            <person name="Lilly W."/>
            <person name="Lucas S."/>
            <person name="Morin E."/>
            <person name="Murat C."/>
            <person name="Oguiza J.A."/>
            <person name="Park J."/>
            <person name="Pisabarro A.G."/>
            <person name="Riley R."/>
            <person name="Rosling A."/>
            <person name="Salamov A."/>
            <person name="Schmidt O."/>
            <person name="Schmutz J."/>
            <person name="Skrede I."/>
            <person name="Stenlid J."/>
            <person name="Wiebenga A."/>
            <person name="Xie X."/>
            <person name="Kuees U."/>
            <person name="Hibbett D.S."/>
            <person name="Hoffmeister D."/>
            <person name="Hoegberg N."/>
            <person name="Martin F."/>
            <person name="Grigoriev I.V."/>
            <person name="Watkinson S.C."/>
        </authorList>
    </citation>
    <scope>NUCLEOTIDE SEQUENCE [LARGE SCALE GENOMIC DNA]</scope>
    <source>
        <strain evidence="2">strain S7.3</strain>
    </source>
</reference>
<dbReference type="Proteomes" id="UP000008063">
    <property type="component" value="Unassembled WGS sequence"/>
</dbReference>
<dbReference type="Gene3D" id="3.30.70.270">
    <property type="match status" value="1"/>
</dbReference>
<dbReference type="AlphaFoldDB" id="F8QKZ6"/>
<organism evidence="2">
    <name type="scientific">Serpula lacrymans var. lacrymans (strain S7.3)</name>
    <name type="common">Dry rot fungus</name>
    <dbReference type="NCBI Taxonomy" id="936435"/>
    <lineage>
        <taxon>Eukaryota</taxon>
        <taxon>Fungi</taxon>
        <taxon>Dikarya</taxon>
        <taxon>Basidiomycota</taxon>
        <taxon>Agaricomycotina</taxon>
        <taxon>Agaricomycetes</taxon>
        <taxon>Agaricomycetidae</taxon>
        <taxon>Boletales</taxon>
        <taxon>Coniophorineae</taxon>
        <taxon>Serpulaceae</taxon>
        <taxon>Serpula</taxon>
    </lineage>
</organism>
<keyword evidence="2" id="KW-1185">Reference proteome</keyword>
<proteinExistence type="predicted"/>